<dbReference type="RefSeq" id="WP_167273480.1">
    <property type="nucleotide sequence ID" value="NZ_JAASQJ010000004.1"/>
</dbReference>
<dbReference type="Proteomes" id="UP001179181">
    <property type="component" value="Unassembled WGS sequence"/>
</dbReference>
<proteinExistence type="predicted"/>
<organism evidence="1 2">
    <name type="scientific">Dyadobacter arcticus</name>
    <dbReference type="NCBI Taxonomy" id="1078754"/>
    <lineage>
        <taxon>Bacteria</taxon>
        <taxon>Pseudomonadati</taxon>
        <taxon>Bacteroidota</taxon>
        <taxon>Cytophagia</taxon>
        <taxon>Cytophagales</taxon>
        <taxon>Spirosomataceae</taxon>
        <taxon>Dyadobacter</taxon>
    </lineage>
</organism>
<keyword evidence="2" id="KW-1185">Reference proteome</keyword>
<dbReference type="EMBL" id="JAASQJ010000004">
    <property type="protein sequence ID" value="NIJ54709.1"/>
    <property type="molecule type" value="Genomic_DNA"/>
</dbReference>
<evidence type="ECO:0000313" key="1">
    <source>
        <dbReference type="EMBL" id="NIJ54709.1"/>
    </source>
</evidence>
<comment type="caution">
    <text evidence="1">The sequence shown here is derived from an EMBL/GenBank/DDBJ whole genome shotgun (WGS) entry which is preliminary data.</text>
</comment>
<name>A0ABX0UP02_9BACT</name>
<accession>A0ABX0UP02</accession>
<evidence type="ECO:0000313" key="2">
    <source>
        <dbReference type="Proteomes" id="UP001179181"/>
    </source>
</evidence>
<reference evidence="1 2" key="1">
    <citation type="submission" date="2020-03" db="EMBL/GenBank/DDBJ databases">
        <title>Genomic Encyclopedia of Type Strains, Phase IV (KMG-IV): sequencing the most valuable type-strain genomes for metagenomic binning, comparative biology and taxonomic classification.</title>
        <authorList>
            <person name="Goeker M."/>
        </authorList>
    </citation>
    <scope>NUCLEOTIDE SEQUENCE [LARGE SCALE GENOMIC DNA]</scope>
    <source>
        <strain evidence="1 2">DSM 102865</strain>
    </source>
</reference>
<sequence length="100" mass="11924">MEPILRQEYLGRYETLLRHMRDFIKWKYKEISYHTTMNYKFSGNDESNFDRKAGQEYPKPAFHINLAIANLFNQLNPKSLHVPDNSYFGSQIGLISWVLH</sequence>
<protein>
    <submittedName>
        <fullName evidence="1">Uncharacterized protein</fullName>
    </submittedName>
</protein>
<gene>
    <name evidence="1" type="ORF">FHS68_003896</name>
</gene>